<dbReference type="Pfam" id="PF07081">
    <property type="entry name" value="DUF1349"/>
    <property type="match status" value="1"/>
</dbReference>
<dbReference type="HOGENOM" id="CLU_077442_2_0_1"/>
<dbReference type="InterPro" id="IPR009784">
    <property type="entry name" value="DUF1349"/>
</dbReference>
<dbReference type="Gene3D" id="2.60.120.200">
    <property type="match status" value="1"/>
</dbReference>
<proteinExistence type="predicted"/>
<dbReference type="OrthoDB" id="42525at2759"/>
<accession>E4ZSQ8</accession>
<feature type="compositionally biased region" description="Polar residues" evidence="1">
    <location>
        <begin position="7"/>
        <end position="22"/>
    </location>
</feature>
<feature type="region of interest" description="Disordered" evidence="1">
    <location>
        <begin position="1"/>
        <end position="24"/>
    </location>
</feature>
<dbReference type="InParanoid" id="E4ZSQ8"/>
<name>E4ZSQ8_LEPMJ</name>
<evidence type="ECO:0000256" key="1">
    <source>
        <dbReference type="SAM" id="MobiDB-lite"/>
    </source>
</evidence>
<dbReference type="GeneID" id="13291000"/>
<gene>
    <name evidence="2" type="ORF">LEMA_P122020.1</name>
</gene>
<dbReference type="EMBL" id="FP929122">
    <property type="protein sequence ID" value="CBX94438.1"/>
    <property type="molecule type" value="Genomic_DNA"/>
</dbReference>
<evidence type="ECO:0000313" key="2">
    <source>
        <dbReference type="EMBL" id="CBX94438.1"/>
    </source>
</evidence>
<feature type="region of interest" description="Disordered" evidence="1">
    <location>
        <begin position="130"/>
        <end position="150"/>
    </location>
</feature>
<protein>
    <submittedName>
        <fullName evidence="2">Uncharacterized protein</fullName>
    </submittedName>
</protein>
<dbReference type="STRING" id="985895.E4ZSQ8"/>
<dbReference type="PANTHER" id="PTHR35332:SF2">
    <property type="entry name" value="REGULATION OF ENOLASE PROTEIN 1"/>
    <property type="match status" value="1"/>
</dbReference>
<dbReference type="OMA" id="YTHQFDQ"/>
<sequence length="237" mass="25918">MARESPKTTTTHLPPFTLSSPPGTDIWRKPPTHNAFNASIHPSTPNPIPLSTFSRAKISFTLPPAPQLRQYDQAGLLLHLTQPGLSANQTKWIKTGIEFYYGKPYVATVGCDAWADWSLVPMGEFGSFSTTPTASTSTTIPTTTPDDQPGATVEIRREQDELGKSLWIYWLVRDGQGAEVERRPLREVTWVLDGEEEWDVSVSGYVCRPTKAGGEGELEAVFAEGLEVEASGVGGKE</sequence>
<dbReference type="Proteomes" id="UP000002668">
    <property type="component" value="Genome"/>
</dbReference>
<keyword evidence="3" id="KW-1185">Reference proteome</keyword>
<evidence type="ECO:0000313" key="3">
    <source>
        <dbReference type="Proteomes" id="UP000002668"/>
    </source>
</evidence>
<reference evidence="3" key="1">
    <citation type="journal article" date="2011" name="Nat. Commun.">
        <title>Effector diversification within compartments of the Leptosphaeria maculans genome affected by Repeat-Induced Point mutations.</title>
        <authorList>
            <person name="Rouxel T."/>
            <person name="Grandaubert J."/>
            <person name="Hane J.K."/>
            <person name="Hoede C."/>
            <person name="van de Wouw A.P."/>
            <person name="Couloux A."/>
            <person name="Dominguez V."/>
            <person name="Anthouard V."/>
            <person name="Bally P."/>
            <person name="Bourras S."/>
            <person name="Cozijnsen A.J."/>
            <person name="Ciuffetti L.M."/>
            <person name="Degrave A."/>
            <person name="Dilmaghani A."/>
            <person name="Duret L."/>
            <person name="Fudal I."/>
            <person name="Goodwin S.B."/>
            <person name="Gout L."/>
            <person name="Glaser N."/>
            <person name="Linglin J."/>
            <person name="Kema G.H.J."/>
            <person name="Lapalu N."/>
            <person name="Lawrence C.B."/>
            <person name="May K."/>
            <person name="Meyer M."/>
            <person name="Ollivier B."/>
            <person name="Poulain J."/>
            <person name="Schoch C.L."/>
            <person name="Simon A."/>
            <person name="Spatafora J.W."/>
            <person name="Stachowiak A."/>
            <person name="Turgeon B.G."/>
            <person name="Tyler B.M."/>
            <person name="Vincent D."/>
            <person name="Weissenbach J."/>
            <person name="Amselem J."/>
            <person name="Quesneville H."/>
            <person name="Oliver R.P."/>
            <person name="Wincker P."/>
            <person name="Balesdent M.-H."/>
            <person name="Howlett B.J."/>
        </authorList>
    </citation>
    <scope>NUCLEOTIDE SEQUENCE [LARGE SCALE GENOMIC DNA]</scope>
    <source>
        <strain evidence="3">JN3 / isolate v23.1.3 / race Av1-4-5-6-7-8</strain>
    </source>
</reference>
<organism evidence="3">
    <name type="scientific">Leptosphaeria maculans (strain JN3 / isolate v23.1.3 / race Av1-4-5-6-7-8)</name>
    <name type="common">Blackleg fungus</name>
    <name type="synonym">Phoma lingam</name>
    <dbReference type="NCBI Taxonomy" id="985895"/>
    <lineage>
        <taxon>Eukaryota</taxon>
        <taxon>Fungi</taxon>
        <taxon>Dikarya</taxon>
        <taxon>Ascomycota</taxon>
        <taxon>Pezizomycotina</taxon>
        <taxon>Dothideomycetes</taxon>
        <taxon>Pleosporomycetidae</taxon>
        <taxon>Pleosporales</taxon>
        <taxon>Pleosporineae</taxon>
        <taxon>Leptosphaeriaceae</taxon>
        <taxon>Plenodomus</taxon>
        <taxon>Plenodomus lingam/Leptosphaeria maculans species complex</taxon>
    </lineage>
</organism>
<dbReference type="VEuPathDB" id="FungiDB:LEMA_P122020.1"/>
<feature type="compositionally biased region" description="Low complexity" evidence="1">
    <location>
        <begin position="130"/>
        <end position="145"/>
    </location>
</feature>
<dbReference type="AlphaFoldDB" id="E4ZSQ8"/>
<dbReference type="PANTHER" id="PTHR35332">
    <property type="entry name" value="REGULATION OF ENOLASE PROTEIN 1"/>
    <property type="match status" value="1"/>
</dbReference>
<dbReference type="eggNOG" id="ENOG502S8JK">
    <property type="taxonomic scope" value="Eukaryota"/>
</dbReference>